<accession>A0A2S9JZG9</accession>
<keyword evidence="2" id="KW-1185">Reference proteome</keyword>
<dbReference type="Proteomes" id="UP000238563">
    <property type="component" value="Unassembled WGS sequence"/>
</dbReference>
<proteinExistence type="predicted"/>
<dbReference type="EMBL" id="PVBT01000001">
    <property type="protein sequence ID" value="PRD58738.1"/>
    <property type="molecule type" value="Genomic_DNA"/>
</dbReference>
<comment type="caution">
    <text evidence="1">The sequence shown here is derived from an EMBL/GenBank/DDBJ whole genome shotgun (WGS) entry which is preliminary data.</text>
</comment>
<sequence>MTQAPEDNLMIILAYCRLGSGAAMLSASMQKANPDPPAGCIAGLLNKVLGRQRCVPWKQRF</sequence>
<organism evidence="1 2">
    <name type="scientific">Phyllobacterium myrsinacearum</name>
    <dbReference type="NCBI Taxonomy" id="28101"/>
    <lineage>
        <taxon>Bacteria</taxon>
        <taxon>Pseudomonadati</taxon>
        <taxon>Pseudomonadota</taxon>
        <taxon>Alphaproteobacteria</taxon>
        <taxon>Hyphomicrobiales</taxon>
        <taxon>Phyllobacteriaceae</taxon>
        <taxon>Phyllobacterium</taxon>
    </lineage>
</organism>
<name>A0A2S9JZG9_9HYPH</name>
<evidence type="ECO:0000313" key="1">
    <source>
        <dbReference type="EMBL" id="PRD58738.1"/>
    </source>
</evidence>
<gene>
    <name evidence="1" type="ORF">C5750_06565</name>
</gene>
<reference evidence="1 2" key="1">
    <citation type="submission" date="2018-02" db="EMBL/GenBank/DDBJ databases">
        <title>The draft genome of Phyllobacterium myrsinacearum DSM5892.</title>
        <authorList>
            <person name="Li L."/>
            <person name="Liu L."/>
            <person name="Zhang X."/>
            <person name="Wang T."/>
        </authorList>
    </citation>
    <scope>NUCLEOTIDE SEQUENCE [LARGE SCALE GENOMIC DNA]</scope>
    <source>
        <strain evidence="1 2">DSM 5892</strain>
    </source>
</reference>
<evidence type="ECO:0000313" key="2">
    <source>
        <dbReference type="Proteomes" id="UP000238563"/>
    </source>
</evidence>
<dbReference type="AlphaFoldDB" id="A0A2S9JZG9"/>
<protein>
    <submittedName>
        <fullName evidence="1">Uncharacterized protein</fullName>
    </submittedName>
</protein>